<feature type="transmembrane region" description="Helical" evidence="7">
    <location>
        <begin position="404"/>
        <end position="427"/>
    </location>
</feature>
<feature type="transmembrane region" description="Helical" evidence="7">
    <location>
        <begin position="452"/>
        <end position="473"/>
    </location>
</feature>
<feature type="compositionally biased region" description="Basic and acidic residues" evidence="6">
    <location>
        <begin position="487"/>
        <end position="503"/>
    </location>
</feature>
<evidence type="ECO:0000256" key="7">
    <source>
        <dbReference type="SAM" id="Phobius"/>
    </source>
</evidence>
<evidence type="ECO:0000256" key="4">
    <source>
        <dbReference type="ARBA" id="ARBA00022989"/>
    </source>
</evidence>
<protein>
    <submittedName>
        <fullName evidence="9">Aminotriazole resistance protein</fullName>
    </submittedName>
</protein>
<dbReference type="Proteomes" id="UP000774617">
    <property type="component" value="Unassembled WGS sequence"/>
</dbReference>
<proteinExistence type="predicted"/>
<dbReference type="PANTHER" id="PTHR42718">
    <property type="entry name" value="MAJOR FACILITATOR SUPERFAMILY MULTIDRUG TRANSPORTER MFSC"/>
    <property type="match status" value="1"/>
</dbReference>
<feature type="transmembrane region" description="Helical" evidence="7">
    <location>
        <begin position="373"/>
        <end position="392"/>
    </location>
</feature>
<accession>A0ABQ8GWK0</accession>
<evidence type="ECO:0000259" key="8">
    <source>
        <dbReference type="PROSITE" id="PS50850"/>
    </source>
</evidence>
<keyword evidence="2" id="KW-0813">Transport</keyword>
<feature type="transmembrane region" description="Helical" evidence="7">
    <location>
        <begin position="148"/>
        <end position="168"/>
    </location>
</feature>
<feature type="transmembrane region" description="Helical" evidence="7">
    <location>
        <begin position="29"/>
        <end position="47"/>
    </location>
</feature>
<dbReference type="Gene3D" id="1.20.1720.10">
    <property type="entry name" value="Multidrug resistance protein D"/>
    <property type="match status" value="1"/>
</dbReference>
<organism evidence="9 10">
    <name type="scientific">Macrophomina phaseolina</name>
    <dbReference type="NCBI Taxonomy" id="35725"/>
    <lineage>
        <taxon>Eukaryota</taxon>
        <taxon>Fungi</taxon>
        <taxon>Dikarya</taxon>
        <taxon>Ascomycota</taxon>
        <taxon>Pezizomycotina</taxon>
        <taxon>Dothideomycetes</taxon>
        <taxon>Dothideomycetes incertae sedis</taxon>
        <taxon>Botryosphaeriales</taxon>
        <taxon>Botryosphaeriaceae</taxon>
        <taxon>Macrophomina</taxon>
    </lineage>
</organism>
<dbReference type="InterPro" id="IPR011701">
    <property type="entry name" value="MFS"/>
</dbReference>
<dbReference type="InterPro" id="IPR020846">
    <property type="entry name" value="MFS_dom"/>
</dbReference>
<feature type="transmembrane region" description="Helical" evidence="7">
    <location>
        <begin position="205"/>
        <end position="227"/>
    </location>
</feature>
<dbReference type="InterPro" id="IPR036259">
    <property type="entry name" value="MFS_trans_sf"/>
</dbReference>
<keyword evidence="5 7" id="KW-0472">Membrane</keyword>
<comment type="subcellular location">
    <subcellularLocation>
        <location evidence="1">Membrane</location>
        <topology evidence="1">Multi-pass membrane protein</topology>
    </subcellularLocation>
</comment>
<keyword evidence="4 7" id="KW-1133">Transmembrane helix</keyword>
<evidence type="ECO:0000313" key="9">
    <source>
        <dbReference type="EMBL" id="KAH7065614.1"/>
    </source>
</evidence>
<reference evidence="9 10" key="1">
    <citation type="journal article" date="2021" name="Nat. Commun.">
        <title>Genetic determinants of endophytism in the Arabidopsis root mycobiome.</title>
        <authorList>
            <person name="Mesny F."/>
            <person name="Miyauchi S."/>
            <person name="Thiergart T."/>
            <person name="Pickel B."/>
            <person name="Atanasova L."/>
            <person name="Karlsson M."/>
            <person name="Huettel B."/>
            <person name="Barry K.W."/>
            <person name="Haridas S."/>
            <person name="Chen C."/>
            <person name="Bauer D."/>
            <person name="Andreopoulos W."/>
            <person name="Pangilinan J."/>
            <person name="LaButti K."/>
            <person name="Riley R."/>
            <person name="Lipzen A."/>
            <person name="Clum A."/>
            <person name="Drula E."/>
            <person name="Henrissat B."/>
            <person name="Kohler A."/>
            <person name="Grigoriev I.V."/>
            <person name="Martin F.M."/>
            <person name="Hacquard S."/>
        </authorList>
    </citation>
    <scope>NUCLEOTIDE SEQUENCE [LARGE SCALE GENOMIC DNA]</scope>
    <source>
        <strain evidence="9 10">MPI-SDFR-AT-0080</strain>
    </source>
</reference>
<dbReference type="EMBL" id="JAGTJR010000001">
    <property type="protein sequence ID" value="KAH7065614.1"/>
    <property type="molecule type" value="Genomic_DNA"/>
</dbReference>
<dbReference type="SUPFAM" id="SSF103473">
    <property type="entry name" value="MFS general substrate transporter"/>
    <property type="match status" value="2"/>
</dbReference>
<evidence type="ECO:0000256" key="5">
    <source>
        <dbReference type="ARBA" id="ARBA00023136"/>
    </source>
</evidence>
<dbReference type="PANTHER" id="PTHR42718:SF9">
    <property type="entry name" value="MAJOR FACILITATOR SUPERFAMILY MULTIDRUG TRANSPORTER MFSC"/>
    <property type="match status" value="1"/>
</dbReference>
<feature type="transmembrane region" description="Helical" evidence="7">
    <location>
        <begin position="309"/>
        <end position="328"/>
    </location>
</feature>
<gene>
    <name evidence="9" type="ORF">B0J12DRAFT_560463</name>
</gene>
<dbReference type="Gene3D" id="1.20.1250.20">
    <property type="entry name" value="MFS general substrate transporter like domains"/>
    <property type="match status" value="1"/>
</dbReference>
<evidence type="ECO:0000313" key="10">
    <source>
        <dbReference type="Proteomes" id="UP000774617"/>
    </source>
</evidence>
<feature type="transmembrane region" description="Helical" evidence="7">
    <location>
        <begin position="119"/>
        <end position="142"/>
    </location>
</feature>
<feature type="transmembrane region" description="Helical" evidence="7">
    <location>
        <begin position="340"/>
        <end position="361"/>
    </location>
</feature>
<comment type="caution">
    <text evidence="9">The sequence shown here is derived from an EMBL/GenBank/DDBJ whole genome shotgun (WGS) entry which is preliminary data.</text>
</comment>
<feature type="transmembrane region" description="Helical" evidence="7">
    <location>
        <begin position="59"/>
        <end position="81"/>
    </location>
</feature>
<keyword evidence="10" id="KW-1185">Reference proteome</keyword>
<feature type="region of interest" description="Disordered" evidence="6">
    <location>
        <begin position="487"/>
        <end position="513"/>
    </location>
</feature>
<sequence length="513" mass="54697">MFLDLANLSAVTIALPTIQEDFDVDVSTLQWIISAYALTFGGFLLLGGRGGDIVGHRRVLLFGMACFALFAMVCAMSPTFVGLVIARAFQGIGAAFTIPPAQAHIALHFTQPVRKAKALGVWGASGSLGFIIGLILGGVFTAFLGWRWIFWISFIISTCVIPAAYLILPRISSGRSNITAHADRESTANSPRPPKSLMQSMRERLIRFDALGIGLGVPGILLLTYALTSANSAGWAAPSVVSTLIVSVVLLLAFGLHERSASQAILAPHLFKDLSFNLTLVLAVITYAVRQACTYFLTVQLQSFGNSAIHTSVLFIPLGISAFVFNTLSGRLVPLVGARCMFIAGWLLAIPGVLLFTFVDVNASYWRTTFPGTILYIAGLGAVYITANFVIVSSASRSDQGAAAGVFNVALQVGGSVVGLAVFTAVAEEAEGKYGDPSLPRGTLSRRGYQSVYYSCLVLCGIGLLVSVFGIKVPRSMEGSVWRSEAVEETRSGRADDEARSLRELQPVADQHS</sequence>
<evidence type="ECO:0000256" key="1">
    <source>
        <dbReference type="ARBA" id="ARBA00004141"/>
    </source>
</evidence>
<feature type="transmembrane region" description="Helical" evidence="7">
    <location>
        <begin position="233"/>
        <end position="256"/>
    </location>
</feature>
<evidence type="ECO:0000256" key="6">
    <source>
        <dbReference type="SAM" id="MobiDB-lite"/>
    </source>
</evidence>
<dbReference type="Pfam" id="PF07690">
    <property type="entry name" value="MFS_1"/>
    <property type="match status" value="1"/>
</dbReference>
<dbReference type="CDD" id="cd17321">
    <property type="entry name" value="MFS_MMR_MDR_like"/>
    <property type="match status" value="1"/>
</dbReference>
<feature type="domain" description="Major facilitator superfamily (MFS) profile" evidence="8">
    <location>
        <begin position="1"/>
        <end position="475"/>
    </location>
</feature>
<evidence type="ECO:0000256" key="3">
    <source>
        <dbReference type="ARBA" id="ARBA00022692"/>
    </source>
</evidence>
<dbReference type="PROSITE" id="PS50850">
    <property type="entry name" value="MFS"/>
    <property type="match status" value="1"/>
</dbReference>
<feature type="transmembrane region" description="Helical" evidence="7">
    <location>
        <begin position="276"/>
        <end position="297"/>
    </location>
</feature>
<evidence type="ECO:0000256" key="2">
    <source>
        <dbReference type="ARBA" id="ARBA00022448"/>
    </source>
</evidence>
<name>A0ABQ8GWK0_9PEZI</name>
<keyword evidence="3 7" id="KW-0812">Transmembrane</keyword>
<feature type="transmembrane region" description="Helical" evidence="7">
    <location>
        <begin position="87"/>
        <end position="107"/>
    </location>
</feature>